<dbReference type="EMBL" id="CCSB01000001">
    <property type="protein sequence ID" value="CDZ76279.1"/>
    <property type="molecule type" value="Genomic_DNA"/>
</dbReference>
<evidence type="ECO:0000313" key="2">
    <source>
        <dbReference type="EMBL" id="CDZ76279.1"/>
    </source>
</evidence>
<dbReference type="InterPro" id="IPR014408">
    <property type="entry name" value="dGMP_Pdiesterase_EAL/HD-GYP"/>
</dbReference>
<dbReference type="RefSeq" id="WP_043872848.1">
    <property type="nucleotide sequence ID" value="NZ_CCVW01000001.1"/>
</dbReference>
<keyword evidence="3" id="KW-1185">Reference proteome</keyword>
<dbReference type="AlphaFoldDB" id="A0A078KWX7"/>
<dbReference type="InterPro" id="IPR013976">
    <property type="entry name" value="HDOD"/>
</dbReference>
<dbReference type="PIRSF" id="PIRSF003180">
    <property type="entry name" value="DiGMPpdiest_YuxH"/>
    <property type="match status" value="1"/>
</dbReference>
<dbReference type="Pfam" id="PF00563">
    <property type="entry name" value="EAL"/>
    <property type="match status" value="1"/>
</dbReference>
<dbReference type="Pfam" id="PF08668">
    <property type="entry name" value="HDOD"/>
    <property type="match status" value="1"/>
</dbReference>
<dbReference type="InterPro" id="IPR035919">
    <property type="entry name" value="EAL_sf"/>
</dbReference>
<dbReference type="SMART" id="SM00052">
    <property type="entry name" value="EAL"/>
    <property type="match status" value="1"/>
</dbReference>
<evidence type="ECO:0000259" key="1">
    <source>
        <dbReference type="PROSITE" id="PS51833"/>
    </source>
</evidence>
<name>A0A078KWX7_9GAMM</name>
<dbReference type="PANTHER" id="PTHR33525">
    <property type="match status" value="1"/>
</dbReference>
<dbReference type="OrthoDB" id="9804751at2"/>
<gene>
    <name evidence="2" type="ORF">BN59_00546</name>
</gene>
<dbReference type="InterPro" id="IPR001633">
    <property type="entry name" value="EAL_dom"/>
</dbReference>
<dbReference type="SUPFAM" id="SSF109604">
    <property type="entry name" value="HD-domain/PDEase-like"/>
    <property type="match status" value="1"/>
</dbReference>
<accession>A0A078KWX7</accession>
<dbReference type="Gene3D" id="1.10.3210.10">
    <property type="entry name" value="Hypothetical protein af1432"/>
    <property type="match status" value="1"/>
</dbReference>
<feature type="domain" description="HDOD" evidence="1">
    <location>
        <begin position="208"/>
        <end position="393"/>
    </location>
</feature>
<dbReference type="STRING" id="1034943.BN59_00546"/>
<dbReference type="InterPro" id="IPR052340">
    <property type="entry name" value="RNase_Y/CdgJ"/>
</dbReference>
<sequence length="409" mass="46431">MKKQITSTLFARQAIYDSLNQVCAYELLYRAGDLFRANIDLSNEKAGDDATSFILSHLFTHLDINTIVGAHPAYINFTRNHLLKRIPTLLPKKKVIIELLENTVIDESLIESVKNLREDGYRLALDDFIFREELVPLVDLADVIKIEVLGLSKDEIKRQIAPLVGSKAKLLAEKIENRDQLLLCKELGFELFQGFFLNYPDLIHGNLLSENKTYLLKLFAEIYDVDVHMERVEEIILQIPKLSYQVLRLANSAALYKGKKIESLMDAIRQLGLIQIRNWLSLLLVSSLDDVAPDLLERTLIRAKMCQNLATISELANPHQAYTVGMLSTLDAILNETMPSLLGKIRLSDELNEALLKHQGALGYLLAMTQWFEQANFSKLDYEKFSPEDYNQAYLEGIAYASAVLEVAK</sequence>
<protein>
    <submittedName>
        <fullName evidence="2">EAL domain protein</fullName>
    </submittedName>
</protein>
<dbReference type="eggNOG" id="COG3434">
    <property type="taxonomic scope" value="Bacteria"/>
</dbReference>
<proteinExistence type="predicted"/>
<dbReference type="SUPFAM" id="SSF141868">
    <property type="entry name" value="EAL domain-like"/>
    <property type="match status" value="1"/>
</dbReference>
<reference evidence="2 3" key="1">
    <citation type="submission" date="2014-06" db="EMBL/GenBank/DDBJ databases">
        <authorList>
            <person name="Urmite Genomes Urmite Genomes"/>
        </authorList>
    </citation>
    <scope>NUCLEOTIDE SEQUENCE [LARGE SCALE GENOMIC DNA]</scope>
</reference>
<dbReference type="PANTHER" id="PTHR33525:SF4">
    <property type="entry name" value="CYCLIC DI-GMP PHOSPHODIESTERASE CDGJ"/>
    <property type="match status" value="1"/>
</dbReference>
<evidence type="ECO:0000313" key="3">
    <source>
        <dbReference type="Proteomes" id="UP000044071"/>
    </source>
</evidence>
<dbReference type="PROSITE" id="PS51833">
    <property type="entry name" value="HDOD"/>
    <property type="match status" value="1"/>
</dbReference>
<organism evidence="2 3">
    <name type="scientific">Legionella massiliensis</name>
    <dbReference type="NCBI Taxonomy" id="1034943"/>
    <lineage>
        <taxon>Bacteria</taxon>
        <taxon>Pseudomonadati</taxon>
        <taxon>Pseudomonadota</taxon>
        <taxon>Gammaproteobacteria</taxon>
        <taxon>Legionellales</taxon>
        <taxon>Legionellaceae</taxon>
        <taxon>Legionella</taxon>
    </lineage>
</organism>
<dbReference type="Proteomes" id="UP000044071">
    <property type="component" value="Unassembled WGS sequence"/>
</dbReference>
<dbReference type="Gene3D" id="3.20.20.450">
    <property type="entry name" value="EAL domain"/>
    <property type="match status" value="1"/>
</dbReference>